<protein>
    <submittedName>
        <fullName evidence="1">Uncharacterized protein</fullName>
    </submittedName>
</protein>
<reference evidence="1 2" key="1">
    <citation type="journal article" date="2013" name="PLoS Genet.">
        <title>The genome and development-dependent transcriptomes of Pyronema confluens: a window into fungal evolution.</title>
        <authorList>
            <person name="Traeger S."/>
            <person name="Altegoer F."/>
            <person name="Freitag M."/>
            <person name="Gabaldon T."/>
            <person name="Kempken F."/>
            <person name="Kumar A."/>
            <person name="Marcet-Houben M."/>
            <person name="Poggeler S."/>
            <person name="Stajich J.E."/>
            <person name="Nowrousian M."/>
        </authorList>
    </citation>
    <scope>NUCLEOTIDE SEQUENCE [LARGE SCALE GENOMIC DNA]</scope>
    <source>
        <strain evidence="2">CBS 100304</strain>
        <tissue evidence="1">Vegetative mycelium</tissue>
    </source>
</reference>
<proteinExistence type="predicted"/>
<organism evidence="1 2">
    <name type="scientific">Pyronema omphalodes (strain CBS 100304)</name>
    <name type="common">Pyronema confluens</name>
    <dbReference type="NCBI Taxonomy" id="1076935"/>
    <lineage>
        <taxon>Eukaryota</taxon>
        <taxon>Fungi</taxon>
        <taxon>Dikarya</taxon>
        <taxon>Ascomycota</taxon>
        <taxon>Pezizomycotina</taxon>
        <taxon>Pezizomycetes</taxon>
        <taxon>Pezizales</taxon>
        <taxon>Pyronemataceae</taxon>
        <taxon>Pyronema</taxon>
    </lineage>
</organism>
<keyword evidence="2" id="KW-1185">Reference proteome</keyword>
<gene>
    <name evidence="1" type="ORF">PCON_07878</name>
</gene>
<dbReference type="AlphaFoldDB" id="U4L6R6"/>
<dbReference type="Proteomes" id="UP000018144">
    <property type="component" value="Unassembled WGS sequence"/>
</dbReference>
<name>U4L6R6_PYROM</name>
<sequence length="27" mass="3200">MRNGDMQGNHVLRTCVRVQFTIHYPII</sequence>
<evidence type="ECO:0000313" key="1">
    <source>
        <dbReference type="EMBL" id="CCX08285.1"/>
    </source>
</evidence>
<evidence type="ECO:0000313" key="2">
    <source>
        <dbReference type="Proteomes" id="UP000018144"/>
    </source>
</evidence>
<dbReference type="EMBL" id="HF935408">
    <property type="protein sequence ID" value="CCX08285.1"/>
    <property type="molecule type" value="Genomic_DNA"/>
</dbReference>
<accession>U4L6R6</accession>